<evidence type="ECO:0000256" key="7">
    <source>
        <dbReference type="ARBA" id="ARBA00023136"/>
    </source>
</evidence>
<protein>
    <recommendedName>
        <fullName evidence="11">t-SNARE coiled-coil homology domain-containing protein</fullName>
    </recommendedName>
</protein>
<dbReference type="PROSITE" id="PS50192">
    <property type="entry name" value="T_SNARE"/>
    <property type="match status" value="1"/>
</dbReference>
<keyword evidence="7 10" id="KW-0472">Membrane</keyword>
<dbReference type="Gene3D" id="1.20.5.110">
    <property type="match status" value="1"/>
</dbReference>
<dbReference type="SMART" id="SM00397">
    <property type="entry name" value="t_SNARE"/>
    <property type="match status" value="1"/>
</dbReference>
<organism evidence="12 13">
    <name type="scientific">Rhodosorus marinus</name>
    <dbReference type="NCBI Taxonomy" id="101924"/>
    <lineage>
        <taxon>Eukaryota</taxon>
        <taxon>Rhodophyta</taxon>
        <taxon>Stylonematophyceae</taxon>
        <taxon>Stylonematales</taxon>
        <taxon>Stylonemataceae</taxon>
        <taxon>Rhodosorus</taxon>
    </lineage>
</organism>
<reference evidence="12 13" key="1">
    <citation type="journal article" date="2023" name="Nat. Commun.">
        <title>Origin of minicircular mitochondrial genomes in red algae.</title>
        <authorList>
            <person name="Lee Y."/>
            <person name="Cho C.H."/>
            <person name="Lee Y.M."/>
            <person name="Park S.I."/>
            <person name="Yang J.H."/>
            <person name="West J.A."/>
            <person name="Bhattacharya D."/>
            <person name="Yoon H.S."/>
        </authorList>
    </citation>
    <scope>NUCLEOTIDE SEQUENCE [LARGE SCALE GENOMIC DNA]</scope>
    <source>
        <strain evidence="12 13">CCMP1338</strain>
        <tissue evidence="12">Whole cell</tissue>
    </source>
</reference>
<comment type="subcellular location">
    <subcellularLocation>
        <location evidence="8">Endomembrane system</location>
        <topology evidence="8">Single-pass type IV membrane protein</topology>
    </subcellularLocation>
    <subcellularLocation>
        <location evidence="1">Golgi apparatus membrane</location>
    </subcellularLocation>
</comment>
<dbReference type="EMBL" id="JAMWBK010000003">
    <property type="protein sequence ID" value="KAJ8906452.1"/>
    <property type="molecule type" value="Genomic_DNA"/>
</dbReference>
<comment type="caution">
    <text evidence="12">The sequence shown here is derived from an EMBL/GenBank/DDBJ whole genome shotgun (WGS) entry which is preliminary data.</text>
</comment>
<sequence length="136" mass="14828">MRANGAGMGADSHRRDRGLLFGSRDGPSGSGPSSKSAGAMQEQEHIEAQNQQRVDNLGNKVGTLKSVAITIGDEVDYQNQMLDKMGNQFDDTTDVLGQTMKRLDEMVKSGKVNSMCYLALGLTIVMLLAYFLLRKK</sequence>
<evidence type="ECO:0000256" key="9">
    <source>
        <dbReference type="SAM" id="MobiDB-lite"/>
    </source>
</evidence>
<feature type="compositionally biased region" description="Low complexity" evidence="9">
    <location>
        <begin position="22"/>
        <end position="39"/>
    </location>
</feature>
<proteinExistence type="predicted"/>
<evidence type="ECO:0000313" key="13">
    <source>
        <dbReference type="Proteomes" id="UP001157974"/>
    </source>
</evidence>
<feature type="region of interest" description="Disordered" evidence="9">
    <location>
        <begin position="1"/>
        <end position="55"/>
    </location>
</feature>
<evidence type="ECO:0000256" key="3">
    <source>
        <dbReference type="ARBA" id="ARBA00022692"/>
    </source>
</evidence>
<dbReference type="GO" id="GO:0000139">
    <property type="term" value="C:Golgi membrane"/>
    <property type="evidence" value="ECO:0007669"/>
    <property type="project" value="UniProtKB-SubCell"/>
</dbReference>
<feature type="transmembrane region" description="Helical" evidence="10">
    <location>
        <begin position="115"/>
        <end position="133"/>
    </location>
</feature>
<keyword evidence="3 10" id="KW-0812">Transmembrane</keyword>
<evidence type="ECO:0000259" key="11">
    <source>
        <dbReference type="PROSITE" id="PS50192"/>
    </source>
</evidence>
<gene>
    <name evidence="12" type="ORF">NDN08_002945</name>
</gene>
<keyword evidence="4" id="KW-0653">Protein transport</keyword>
<evidence type="ECO:0000256" key="8">
    <source>
        <dbReference type="ARBA" id="ARBA00046280"/>
    </source>
</evidence>
<evidence type="ECO:0000256" key="10">
    <source>
        <dbReference type="SAM" id="Phobius"/>
    </source>
</evidence>
<dbReference type="InterPro" id="IPR000727">
    <property type="entry name" value="T_SNARE_dom"/>
</dbReference>
<evidence type="ECO:0000256" key="2">
    <source>
        <dbReference type="ARBA" id="ARBA00022448"/>
    </source>
</evidence>
<keyword evidence="6" id="KW-0333">Golgi apparatus</keyword>
<evidence type="ECO:0000256" key="1">
    <source>
        <dbReference type="ARBA" id="ARBA00004394"/>
    </source>
</evidence>
<dbReference type="InterPro" id="IPR039899">
    <property type="entry name" value="BET1_SNARE"/>
</dbReference>
<keyword evidence="13" id="KW-1185">Reference proteome</keyword>
<keyword evidence="5 10" id="KW-1133">Transmembrane helix</keyword>
<keyword evidence="2" id="KW-0813">Transport</keyword>
<evidence type="ECO:0000256" key="4">
    <source>
        <dbReference type="ARBA" id="ARBA00022927"/>
    </source>
</evidence>
<dbReference type="CDD" id="cd15853">
    <property type="entry name" value="SNARE_Bet1"/>
    <property type="match status" value="1"/>
</dbReference>
<dbReference type="Proteomes" id="UP001157974">
    <property type="component" value="Unassembled WGS sequence"/>
</dbReference>
<evidence type="ECO:0000256" key="6">
    <source>
        <dbReference type="ARBA" id="ARBA00023034"/>
    </source>
</evidence>
<evidence type="ECO:0000256" key="5">
    <source>
        <dbReference type="ARBA" id="ARBA00022989"/>
    </source>
</evidence>
<dbReference type="AlphaFoldDB" id="A0AAV8UYN7"/>
<dbReference type="PANTHER" id="PTHR12791">
    <property type="entry name" value="GOLGI SNARE BET1-RELATED"/>
    <property type="match status" value="1"/>
</dbReference>
<feature type="domain" description="T-SNARE coiled-coil homology" evidence="11">
    <location>
        <begin position="44"/>
        <end position="106"/>
    </location>
</feature>
<dbReference type="GO" id="GO:0015031">
    <property type="term" value="P:protein transport"/>
    <property type="evidence" value="ECO:0007669"/>
    <property type="project" value="UniProtKB-KW"/>
</dbReference>
<name>A0AAV8UYN7_9RHOD</name>
<accession>A0AAV8UYN7</accession>
<dbReference type="SUPFAM" id="SSF58038">
    <property type="entry name" value="SNARE fusion complex"/>
    <property type="match status" value="1"/>
</dbReference>
<evidence type="ECO:0000313" key="12">
    <source>
        <dbReference type="EMBL" id="KAJ8906452.1"/>
    </source>
</evidence>